<dbReference type="Proteomes" id="UP000718281">
    <property type="component" value="Unassembled WGS sequence"/>
</dbReference>
<evidence type="ECO:0000313" key="4">
    <source>
        <dbReference type="EMBL" id="MBL0004630.1"/>
    </source>
</evidence>
<name>A0A935M4W8_9MICO</name>
<dbReference type="AlphaFoldDB" id="A0A935M4W8"/>
<feature type="domain" description="DUF58" evidence="1">
    <location>
        <begin position="41"/>
        <end position="214"/>
    </location>
</feature>
<dbReference type="Proteomes" id="UP000886632">
    <property type="component" value="Unassembled WGS sequence"/>
</dbReference>
<accession>A0A935M4W8</accession>
<dbReference type="PANTHER" id="PTHR33608:SF3">
    <property type="entry name" value="SLR2013 PROTEIN"/>
    <property type="match status" value="1"/>
</dbReference>
<organism evidence="3 6">
    <name type="scientific">Candidatus Phosphoribacter hodrii</name>
    <dbReference type="NCBI Taxonomy" id="2953743"/>
    <lineage>
        <taxon>Bacteria</taxon>
        <taxon>Bacillati</taxon>
        <taxon>Actinomycetota</taxon>
        <taxon>Actinomycetes</taxon>
        <taxon>Micrococcales</taxon>
        <taxon>Dermatophilaceae</taxon>
        <taxon>Candidatus Phosphoribacter</taxon>
    </lineage>
</organism>
<dbReference type="EMBL" id="JADKGK010000020">
    <property type="protein sequence ID" value="MBL0004630.1"/>
    <property type="molecule type" value="Genomic_DNA"/>
</dbReference>
<protein>
    <submittedName>
        <fullName evidence="3">DUF58 domain-containing protein</fullName>
    </submittedName>
</protein>
<evidence type="ECO:0000313" key="5">
    <source>
        <dbReference type="Proteomes" id="UP000718281"/>
    </source>
</evidence>
<evidence type="ECO:0000259" key="1">
    <source>
        <dbReference type="Pfam" id="PF01882"/>
    </source>
</evidence>
<evidence type="ECO:0000313" key="3">
    <source>
        <dbReference type="EMBL" id="MBK7274630.1"/>
    </source>
</evidence>
<reference evidence="5 6" key="1">
    <citation type="submission" date="2020-10" db="EMBL/GenBank/DDBJ databases">
        <title>Connecting structure to function with the recovery of over 1000 high-quality activated sludge metagenome-assembled genomes encoding full-length rRNA genes using long-read sequencing.</title>
        <authorList>
            <person name="Singleton C.M."/>
            <person name="Petriglieri F."/>
            <person name="Kristensen J.M."/>
            <person name="Kirkegaard R.H."/>
            <person name="Michaelsen T.Y."/>
            <person name="Andersen M.H."/>
            <person name="Karst S.M."/>
            <person name="Dueholm M.S."/>
            <person name="Nielsen P.H."/>
            <person name="Albertsen M."/>
        </authorList>
    </citation>
    <scope>NUCLEOTIDE SEQUENCE [LARGE SCALE GENOMIC DNA]</scope>
    <source>
        <strain evidence="2">AalE_18-Q3-R2-46_BAT3C.188</strain>
        <strain evidence="3">Ega_18-Q3-R5-49_MAXAC.001</strain>
        <strain evidence="4">Ribe_18-Q3-R11-54_MAXAC.001</strain>
    </source>
</reference>
<sequence>MAALLTRVKSKLFIVAHRRTWGLLDGEYASVFRGRSLDYDDLREYIPGDEIRDIDWKATARHGAPLVKRYVATRKQTVLLLVDTGRSMAAMAPSGEPKKDIAIQIAGMLGYLAVRHGDLVGLISGDGESTRMLEPAAGEANLERLLRVIDRASTLEAPPSRFSAQLHYLAEHVRRRMLIVAVTDDGGLGSDDDPLLRRLHAQHEVLWVVVADADPTRFDPRADASEVTDGSALPGAVRGGERLQAAYQQALAGRREATDQRLRRLGIARARVGGTSEVVGSMFALLERQRRRAR</sequence>
<dbReference type="EMBL" id="JADIXZ010000006">
    <property type="protein sequence ID" value="MBK6301975.1"/>
    <property type="molecule type" value="Genomic_DNA"/>
</dbReference>
<comment type="caution">
    <text evidence="3">The sequence shown here is derived from an EMBL/GenBank/DDBJ whole genome shotgun (WGS) entry which is preliminary data.</text>
</comment>
<evidence type="ECO:0000313" key="2">
    <source>
        <dbReference type="EMBL" id="MBK6301975.1"/>
    </source>
</evidence>
<dbReference type="PANTHER" id="PTHR33608">
    <property type="entry name" value="BLL2464 PROTEIN"/>
    <property type="match status" value="1"/>
</dbReference>
<dbReference type="EMBL" id="JADJIB010000010">
    <property type="protein sequence ID" value="MBK7274630.1"/>
    <property type="molecule type" value="Genomic_DNA"/>
</dbReference>
<gene>
    <name evidence="2" type="ORF">IPF40_13365</name>
    <name evidence="3" type="ORF">IPI13_16240</name>
    <name evidence="4" type="ORF">IPP00_11780</name>
</gene>
<dbReference type="Proteomes" id="UP000726105">
    <property type="component" value="Unassembled WGS sequence"/>
</dbReference>
<dbReference type="Pfam" id="PF01882">
    <property type="entry name" value="DUF58"/>
    <property type="match status" value="1"/>
</dbReference>
<evidence type="ECO:0000313" key="6">
    <source>
        <dbReference type="Proteomes" id="UP000726105"/>
    </source>
</evidence>
<dbReference type="InterPro" id="IPR002881">
    <property type="entry name" value="DUF58"/>
</dbReference>
<proteinExistence type="predicted"/>